<dbReference type="SUPFAM" id="SSF55874">
    <property type="entry name" value="ATPase domain of HSP90 chaperone/DNA topoisomerase II/histidine kinase"/>
    <property type="match status" value="1"/>
</dbReference>
<dbReference type="SMART" id="SM00911">
    <property type="entry name" value="HWE_HK"/>
    <property type="match status" value="1"/>
</dbReference>
<feature type="modified residue" description="4-aspartylphosphate" evidence="12">
    <location>
        <position position="799"/>
    </location>
</feature>
<keyword evidence="6" id="KW-0808">Transferase</keyword>
<dbReference type="Gene3D" id="3.30.450.270">
    <property type="match status" value="1"/>
</dbReference>
<evidence type="ECO:0000259" key="14">
    <source>
        <dbReference type="PROSITE" id="PS50110"/>
    </source>
</evidence>
<comment type="caution">
    <text evidence="15">The sequence shown here is derived from an EMBL/GenBank/DDBJ whole genome shotgun (WGS) entry which is preliminary data.</text>
</comment>
<keyword evidence="8" id="KW-0418">Kinase</keyword>
<dbReference type="InterPro" id="IPR009219">
    <property type="entry name" value="Bactrphtchr_CheY"/>
</dbReference>
<dbReference type="EC" id="2.7.13.3" evidence="2"/>
<keyword evidence="11" id="KW-0675">Receptor</keyword>
<dbReference type="Proteomes" id="UP000078272">
    <property type="component" value="Unassembled WGS sequence"/>
</dbReference>
<dbReference type="InterPro" id="IPR013654">
    <property type="entry name" value="PAS_2"/>
</dbReference>
<keyword evidence="9" id="KW-0067">ATP-binding</keyword>
<evidence type="ECO:0000256" key="12">
    <source>
        <dbReference type="PROSITE-ProRule" id="PRU00169"/>
    </source>
</evidence>
<evidence type="ECO:0000256" key="3">
    <source>
        <dbReference type="ARBA" id="ARBA00022543"/>
    </source>
</evidence>
<evidence type="ECO:0000256" key="9">
    <source>
        <dbReference type="ARBA" id="ARBA00022840"/>
    </source>
</evidence>
<keyword evidence="5" id="KW-0716">Sensory transduction</keyword>
<dbReference type="GO" id="GO:0005524">
    <property type="term" value="F:ATP binding"/>
    <property type="evidence" value="ECO:0007669"/>
    <property type="project" value="UniProtKB-KW"/>
</dbReference>
<organism evidence="15 16">
    <name type="scientific">Aureimonas ureilytica</name>
    <dbReference type="NCBI Taxonomy" id="401562"/>
    <lineage>
        <taxon>Bacteria</taxon>
        <taxon>Pseudomonadati</taxon>
        <taxon>Pseudomonadota</taxon>
        <taxon>Alphaproteobacteria</taxon>
        <taxon>Hyphomicrobiales</taxon>
        <taxon>Aurantimonadaceae</taxon>
        <taxon>Aureimonas</taxon>
    </lineage>
</organism>
<dbReference type="RefSeq" id="WP_058635050.1">
    <property type="nucleotide sequence ID" value="NZ_LDPZ01000022.1"/>
</dbReference>
<dbReference type="InterPro" id="IPR003018">
    <property type="entry name" value="GAF"/>
</dbReference>
<dbReference type="Pfam" id="PF08446">
    <property type="entry name" value="PAS_2"/>
    <property type="match status" value="1"/>
</dbReference>
<dbReference type="SUPFAM" id="SSF55785">
    <property type="entry name" value="PYP-like sensor domain (PAS domain)"/>
    <property type="match status" value="1"/>
</dbReference>
<evidence type="ECO:0000259" key="13">
    <source>
        <dbReference type="PROSITE" id="PS50046"/>
    </source>
</evidence>
<dbReference type="SUPFAM" id="SSF52172">
    <property type="entry name" value="CheY-like"/>
    <property type="match status" value="1"/>
</dbReference>
<evidence type="ECO:0000256" key="4">
    <source>
        <dbReference type="ARBA" id="ARBA00022553"/>
    </source>
</evidence>
<evidence type="ECO:0000256" key="8">
    <source>
        <dbReference type="ARBA" id="ARBA00022777"/>
    </source>
</evidence>
<dbReference type="InterPro" id="IPR029016">
    <property type="entry name" value="GAF-like_dom_sf"/>
</dbReference>
<dbReference type="GO" id="GO:0006355">
    <property type="term" value="P:regulation of DNA-templated transcription"/>
    <property type="evidence" value="ECO:0007669"/>
    <property type="project" value="InterPro"/>
</dbReference>
<evidence type="ECO:0000256" key="7">
    <source>
        <dbReference type="ARBA" id="ARBA00022741"/>
    </source>
</evidence>
<dbReference type="GO" id="GO:0009584">
    <property type="term" value="P:detection of visible light"/>
    <property type="evidence" value="ECO:0007669"/>
    <property type="project" value="InterPro"/>
</dbReference>
<dbReference type="InterPro" id="IPR011102">
    <property type="entry name" value="Sig_transdc_His_kinase_HWE"/>
</dbReference>
<dbReference type="Pfam" id="PF00072">
    <property type="entry name" value="Response_reg"/>
    <property type="match status" value="1"/>
</dbReference>
<dbReference type="PATRIC" id="fig|401562.3.peg.1726"/>
<dbReference type="GO" id="GO:0004673">
    <property type="term" value="F:protein histidine kinase activity"/>
    <property type="evidence" value="ECO:0007669"/>
    <property type="project" value="UniProtKB-EC"/>
</dbReference>
<dbReference type="GO" id="GO:0000160">
    <property type="term" value="P:phosphorelay signal transduction system"/>
    <property type="evidence" value="ECO:0007669"/>
    <property type="project" value="InterPro"/>
</dbReference>
<feature type="domain" description="Response regulatory" evidence="14">
    <location>
        <begin position="749"/>
        <end position="860"/>
    </location>
</feature>
<keyword evidence="10" id="KW-0157">Chromophore</keyword>
<dbReference type="Pfam" id="PF07536">
    <property type="entry name" value="HWE_HK"/>
    <property type="match status" value="1"/>
</dbReference>
<evidence type="ECO:0000313" key="16">
    <source>
        <dbReference type="Proteomes" id="UP000078272"/>
    </source>
</evidence>
<dbReference type="InterPro" id="IPR036890">
    <property type="entry name" value="HATPase_C_sf"/>
</dbReference>
<dbReference type="SUPFAM" id="SSF55781">
    <property type="entry name" value="GAF domain-like"/>
    <property type="match status" value="2"/>
</dbReference>
<dbReference type="Gene3D" id="3.40.50.2300">
    <property type="match status" value="1"/>
</dbReference>
<evidence type="ECO:0000256" key="10">
    <source>
        <dbReference type="ARBA" id="ARBA00022991"/>
    </source>
</evidence>
<comment type="catalytic activity">
    <reaction evidence="1">
        <text>ATP + protein L-histidine = ADP + protein N-phospho-L-histidine.</text>
        <dbReference type="EC" id="2.7.13.3"/>
    </reaction>
</comment>
<dbReference type="SMART" id="SM00065">
    <property type="entry name" value="GAF"/>
    <property type="match status" value="1"/>
</dbReference>
<dbReference type="InterPro" id="IPR035965">
    <property type="entry name" value="PAS-like_dom_sf"/>
</dbReference>
<evidence type="ECO:0000256" key="5">
    <source>
        <dbReference type="ARBA" id="ARBA00022606"/>
    </source>
</evidence>
<dbReference type="Gene3D" id="3.30.565.10">
    <property type="entry name" value="Histidine kinase-like ATPase, C-terminal domain"/>
    <property type="match status" value="1"/>
</dbReference>
<sequence length="866" mass="95273">MSNLRAPRDYEVDLTNCDREPIQFLGCIQNFGFLVGASMDWLIERVSANLPAFVDREPDALLGEPLLSLFPETSVHAIRGRLQILSSSDGVERLFGFDLFNDGRTFDVAIHVSSGTIVIEAEPATRASGINPGALIKSMISRVQRTEGLEGLYRECVRQLRGITGFDRVMLYRFASSGAGSVVAESVRSGLGSFLGLNYPAADIPVQARRLYVQNQIRIIADVGAVPVPVLPELDPHGRPLDLSLSVLRSVSPIHIEYLSNMGVSASMSISIVIDGKLWGLFALHHYAPRYLTMEIRSATELFGQMVALIIDGRLYKEAKRIDEVARDLHDRFIAKLVAASPSLETISDFAEDMREMVPCDGFVVWAKGEEKTHGTGLSREELQSLTRFLNRAGSGRIYATDELSTFHPPAADYRSRVSGVLAIPISRSPRDYILFFRREIVQTVNWAGDPKTKERMIGPNGARLTPRKSFEAWKETVVGKSLPWTESELRAGESLRVSILEVLLRFNEESERQQHLAAQRQELLIAELNHRVRNILSLIRALVVQSKPSAADVDSFARIIGGRIQALARAHDQITSEQFSSTSLQDIVRTEVMAYIGAKQDRVHLEGPDVYVEAMAFSTLALVFHELVTNSAKYGALSDSSGSVRVIWRIGEDGACHIEWIENGGPPVPAPKRRGFGSTIIERSIPHDLGGEAELDFRLSGLRARFRLPSQVFHLVAIAPLPSSAATASKEPVTMSSASNLDSLEGLRALMVEDNMIISLDAEQLLMDHGALEVHGAASVADARKILDLHEVDVALLDVNLGSETSFALVPDLTRRKIPFVFVTGYGEQIELPEDAAKAGTIKKPFDARELVQAIAHAVTRARNG</sequence>
<evidence type="ECO:0000256" key="2">
    <source>
        <dbReference type="ARBA" id="ARBA00012438"/>
    </source>
</evidence>
<dbReference type="STRING" id="401562.NS365_09640"/>
<dbReference type="InterPro" id="IPR043150">
    <property type="entry name" value="Phytochrome_PHY_sf"/>
</dbReference>
<feature type="domain" description="Phytochrome chromophore attachment site" evidence="13">
    <location>
        <begin position="148"/>
        <end position="305"/>
    </location>
</feature>
<name>A0A175R8P8_9HYPH</name>
<dbReference type="AlphaFoldDB" id="A0A175R8P8"/>
<dbReference type="PROSITE" id="PS50110">
    <property type="entry name" value="RESPONSE_REGULATORY"/>
    <property type="match status" value="1"/>
</dbReference>
<evidence type="ECO:0000256" key="6">
    <source>
        <dbReference type="ARBA" id="ARBA00022679"/>
    </source>
</evidence>
<dbReference type="Gene3D" id="3.30.450.40">
    <property type="match status" value="1"/>
</dbReference>
<dbReference type="GO" id="GO:0009881">
    <property type="term" value="F:photoreceptor activity"/>
    <property type="evidence" value="ECO:0007669"/>
    <property type="project" value="UniProtKB-KW"/>
</dbReference>
<dbReference type="EMBL" id="LDPZ01000022">
    <property type="protein sequence ID" value="KTQ95403.1"/>
    <property type="molecule type" value="Genomic_DNA"/>
</dbReference>
<keyword evidence="7" id="KW-0547">Nucleotide-binding</keyword>
<dbReference type="InterPro" id="IPR001789">
    <property type="entry name" value="Sig_transdc_resp-reg_receiver"/>
</dbReference>
<evidence type="ECO:0000256" key="11">
    <source>
        <dbReference type="ARBA" id="ARBA00023170"/>
    </source>
</evidence>
<dbReference type="InterPro" id="IPR013515">
    <property type="entry name" value="Phytochrome_cen-reg"/>
</dbReference>
<keyword evidence="3" id="KW-0600">Photoreceptor protein</keyword>
<dbReference type="PANTHER" id="PTHR41523:SF8">
    <property type="entry name" value="ETHYLENE RESPONSE SENSOR PROTEIN"/>
    <property type="match status" value="1"/>
</dbReference>
<dbReference type="PANTHER" id="PTHR41523">
    <property type="entry name" value="TWO-COMPONENT SYSTEM SENSOR PROTEIN"/>
    <property type="match status" value="1"/>
</dbReference>
<protein>
    <recommendedName>
        <fullName evidence="2">histidine kinase</fullName>
        <ecNumber evidence="2">2.7.13.3</ecNumber>
    </recommendedName>
</protein>
<evidence type="ECO:0000313" key="15">
    <source>
        <dbReference type="EMBL" id="KTQ95403.1"/>
    </source>
</evidence>
<reference evidence="15 16" key="1">
    <citation type="journal article" date="2016" name="Front. Microbiol.">
        <title>Genomic Resource of Rice Seed Associated Bacteria.</title>
        <authorList>
            <person name="Midha S."/>
            <person name="Bansal K."/>
            <person name="Sharma S."/>
            <person name="Kumar N."/>
            <person name="Patil P.P."/>
            <person name="Chaudhry V."/>
            <person name="Patil P.B."/>
        </authorList>
    </citation>
    <scope>NUCLEOTIDE SEQUENCE [LARGE SCALE GENOMIC DNA]</scope>
    <source>
        <strain evidence="15 16">NS226</strain>
    </source>
</reference>
<dbReference type="InterPro" id="IPR016132">
    <property type="entry name" value="Phyto_chromo_attachment"/>
</dbReference>
<dbReference type="SMART" id="SM00448">
    <property type="entry name" value="REC"/>
    <property type="match status" value="1"/>
</dbReference>
<keyword evidence="4 12" id="KW-0597">Phosphoprotein</keyword>
<evidence type="ECO:0000256" key="1">
    <source>
        <dbReference type="ARBA" id="ARBA00000085"/>
    </source>
</evidence>
<proteinExistence type="predicted"/>
<dbReference type="Pfam" id="PF01590">
    <property type="entry name" value="GAF"/>
    <property type="match status" value="1"/>
</dbReference>
<accession>A0A175R8P8</accession>
<dbReference type="Gene3D" id="3.30.450.20">
    <property type="entry name" value="PAS domain"/>
    <property type="match status" value="1"/>
</dbReference>
<dbReference type="InterPro" id="IPR011006">
    <property type="entry name" value="CheY-like_superfamily"/>
</dbReference>
<dbReference type="OrthoDB" id="9760752at2"/>
<dbReference type="Pfam" id="PF00360">
    <property type="entry name" value="PHY"/>
    <property type="match status" value="1"/>
</dbReference>
<dbReference type="PROSITE" id="PS50046">
    <property type="entry name" value="PHYTOCHROME_2"/>
    <property type="match status" value="1"/>
</dbReference>
<gene>
    <name evidence="15" type="ORF">NS226_11030</name>
</gene>
<dbReference type="PIRSF" id="PIRSF036397">
    <property type="entry name" value="Bactrphtchrm_rec"/>
    <property type="match status" value="1"/>
</dbReference>